<keyword evidence="5 12" id="KW-0863">Zinc-finger</keyword>
<keyword evidence="1 12" id="KW-0963">Cytoplasm</keyword>
<feature type="binding site" evidence="12">
    <location>
        <position position="217"/>
    </location>
    <ligand>
        <name>Zn(2+)</name>
        <dbReference type="ChEBI" id="CHEBI:29105"/>
        <label>1</label>
    </ligand>
</feature>
<comment type="caution">
    <text evidence="12">Lacks conserved residue(s) required for the propagation of feature annotation.</text>
</comment>
<dbReference type="InterPro" id="IPR036410">
    <property type="entry name" value="HSP_DnaJ_Cys-rich_dom_sf"/>
</dbReference>
<dbReference type="InterPro" id="IPR012724">
    <property type="entry name" value="DnaJ"/>
</dbReference>
<dbReference type="Gene3D" id="1.10.287.110">
    <property type="entry name" value="DnaJ domain"/>
    <property type="match status" value="1"/>
</dbReference>
<feature type="zinc finger region" description="CR-type" evidence="13">
    <location>
        <begin position="144"/>
        <end position="226"/>
    </location>
</feature>
<evidence type="ECO:0000313" key="17">
    <source>
        <dbReference type="Proteomes" id="UP000295518"/>
    </source>
</evidence>
<dbReference type="AlphaFoldDB" id="A0A4R6IES4"/>
<comment type="function">
    <text evidence="9 12">Participates actively in the response to hyperosmotic and heat shock by preventing the aggregation of stress-denatured proteins and by disaggregating proteins, also in an autonomous, DnaK-independent fashion. Unfolded proteins bind initially to DnaJ; upon interaction with the DnaJ-bound protein, DnaK hydrolyzes its bound ATP, resulting in the formation of a stable complex. GrpE releases ADP from DnaK; ATP binding to DnaK triggers the release of the substrate protein, thus completing the reaction cycle. Several rounds of ATP-dependent interactions between DnaJ, DnaK and GrpE are required for fully efficient folding. Also involved, together with DnaK and GrpE, in the DNA replication of plasmids through activation of initiation proteins.</text>
</comment>
<dbReference type="GO" id="GO:0008270">
    <property type="term" value="F:zinc ion binding"/>
    <property type="evidence" value="ECO:0007669"/>
    <property type="project" value="UniProtKB-UniRule"/>
</dbReference>
<dbReference type="GO" id="GO:0006260">
    <property type="term" value="P:DNA replication"/>
    <property type="evidence" value="ECO:0007669"/>
    <property type="project" value="UniProtKB-KW"/>
</dbReference>
<feature type="binding site" evidence="12">
    <location>
        <position position="203"/>
    </location>
    <ligand>
        <name>Zn(2+)</name>
        <dbReference type="ChEBI" id="CHEBI:29105"/>
        <label>2</label>
    </ligand>
</feature>
<feature type="binding site" evidence="12">
    <location>
        <position position="174"/>
    </location>
    <ligand>
        <name>Zn(2+)</name>
        <dbReference type="ChEBI" id="CHEBI:29105"/>
        <label>2</label>
    </ligand>
</feature>
<sequence length="374" mass="41537">MAKKRDYYEILGISKNATAKEIKTAFRNLAKKYHPDINKSHDAEEKMKEVNEAYEVLSDDNKRRTYDQFGHSGMEGMDQHAGYGGFGSFKDIFSGFDGFNMGDIFGDIFSGGNSGYSSRRSTTPMKGNVKSKVISIDFLESVVGTTLNLTVDQYHNCDLCNGKGYEHEEDIEQCKTCSGLGYQNVTTRTFLGSIRQQKICSTCNGDGVTIKKKCEKCKGSQTTKTTSDIKVGIPAGVENGQELLVAGYGGPGRNGGPSGDLVIIIKVNPHKYYVRQGQNIYLDFPVSIADIIQENNVQVPTPYGIKNIKMKSTYKNDQMLTIKDAGVDLKTEKGNLYITLKLVIPNYNKKELKDVRKVISSKEDTINSDFIKNF</sequence>
<comment type="similarity">
    <text evidence="10 12">Belongs to the DnaJ family.</text>
</comment>
<dbReference type="FunFam" id="2.10.230.10:FF:000002">
    <property type="entry name" value="Molecular chaperone DnaJ"/>
    <property type="match status" value="1"/>
</dbReference>
<dbReference type="PRINTS" id="PR00625">
    <property type="entry name" value="JDOMAIN"/>
</dbReference>
<dbReference type="EMBL" id="SNWN01000014">
    <property type="protein sequence ID" value="TDO19415.1"/>
    <property type="molecule type" value="Genomic_DNA"/>
</dbReference>
<comment type="caution">
    <text evidence="16">The sequence shown here is derived from an EMBL/GenBank/DDBJ whole genome shotgun (WGS) entry which is preliminary data.</text>
</comment>
<evidence type="ECO:0000256" key="10">
    <source>
        <dbReference type="ARBA" id="ARBA00061004"/>
    </source>
</evidence>
<evidence type="ECO:0000256" key="12">
    <source>
        <dbReference type="HAMAP-Rule" id="MF_01152"/>
    </source>
</evidence>
<dbReference type="InterPro" id="IPR001305">
    <property type="entry name" value="HSP_DnaJ_Cys-rich_dom"/>
</dbReference>
<comment type="subcellular location">
    <subcellularLocation>
        <location evidence="12">Cytoplasm</location>
    </subcellularLocation>
</comment>
<dbReference type="Pfam" id="PF00684">
    <property type="entry name" value="DnaJ_CXXCXGXG"/>
    <property type="match status" value="1"/>
</dbReference>
<evidence type="ECO:0000256" key="9">
    <source>
        <dbReference type="ARBA" id="ARBA00053423"/>
    </source>
</evidence>
<dbReference type="SUPFAM" id="SSF57938">
    <property type="entry name" value="DnaJ/Hsp40 cysteine-rich domain"/>
    <property type="match status" value="1"/>
</dbReference>
<dbReference type="InterPro" id="IPR008971">
    <property type="entry name" value="HSP40/DnaJ_pept-bd"/>
</dbReference>
<dbReference type="InterPro" id="IPR001623">
    <property type="entry name" value="DnaJ_domain"/>
</dbReference>
<gene>
    <name evidence="12" type="primary">dnaJ</name>
    <name evidence="16" type="ORF">EI74_0684</name>
</gene>
<comment type="subunit">
    <text evidence="12">Homodimer.</text>
</comment>
<dbReference type="PROSITE" id="PS51188">
    <property type="entry name" value="ZF_CR"/>
    <property type="match status" value="1"/>
</dbReference>
<dbReference type="GO" id="GO:0005737">
    <property type="term" value="C:cytoplasm"/>
    <property type="evidence" value="ECO:0007669"/>
    <property type="project" value="UniProtKB-SubCell"/>
</dbReference>
<dbReference type="GO" id="GO:0009408">
    <property type="term" value="P:response to heat"/>
    <property type="evidence" value="ECO:0007669"/>
    <property type="project" value="InterPro"/>
</dbReference>
<protein>
    <recommendedName>
        <fullName evidence="11 12">Chaperone protein DnaJ</fullName>
    </recommendedName>
</protein>
<dbReference type="Pfam" id="PF01556">
    <property type="entry name" value="DnaJ_C"/>
    <property type="match status" value="1"/>
</dbReference>
<evidence type="ECO:0000256" key="7">
    <source>
        <dbReference type="ARBA" id="ARBA00023016"/>
    </source>
</evidence>
<dbReference type="PROSITE" id="PS50076">
    <property type="entry name" value="DNAJ_2"/>
    <property type="match status" value="1"/>
</dbReference>
<keyword evidence="6 12" id="KW-0862">Zinc</keyword>
<dbReference type="PANTHER" id="PTHR43096:SF48">
    <property type="entry name" value="CHAPERONE PROTEIN DNAJ"/>
    <property type="match status" value="1"/>
</dbReference>
<dbReference type="CDD" id="cd10719">
    <property type="entry name" value="DnaJ_zf"/>
    <property type="match status" value="1"/>
</dbReference>
<evidence type="ECO:0000313" key="16">
    <source>
        <dbReference type="EMBL" id="TDO19415.1"/>
    </source>
</evidence>
<evidence type="ECO:0000256" key="1">
    <source>
        <dbReference type="ARBA" id="ARBA00022490"/>
    </source>
</evidence>
<comment type="cofactor">
    <cofactor evidence="12">
        <name>Zn(2+)</name>
        <dbReference type="ChEBI" id="CHEBI:29105"/>
    </cofactor>
    <text evidence="12">Binds 2 Zn(2+) ions per monomer.</text>
</comment>
<comment type="domain">
    <text evidence="12">The J domain is necessary and sufficient to stimulate DnaK ATPase activity. Zinc center 1 plays an important role in the autonomous, DnaK-independent chaperone activity of DnaJ. Zinc center 2 is essential for interaction with DnaK and for DnaJ activity.</text>
</comment>
<dbReference type="Pfam" id="PF00226">
    <property type="entry name" value="DnaJ"/>
    <property type="match status" value="1"/>
</dbReference>
<evidence type="ECO:0000259" key="14">
    <source>
        <dbReference type="PROSITE" id="PS50076"/>
    </source>
</evidence>
<name>A0A4R6IES4_9MOLU</name>
<organism evidence="16 17">
    <name type="scientific">Mycoplasma testudineum</name>
    <dbReference type="NCBI Taxonomy" id="244584"/>
    <lineage>
        <taxon>Bacteria</taxon>
        <taxon>Bacillati</taxon>
        <taxon>Mycoplasmatota</taxon>
        <taxon>Mollicutes</taxon>
        <taxon>Mycoplasmataceae</taxon>
        <taxon>Mycoplasma</taxon>
    </lineage>
</organism>
<dbReference type="GO" id="GO:0031072">
    <property type="term" value="F:heat shock protein binding"/>
    <property type="evidence" value="ECO:0007669"/>
    <property type="project" value="InterPro"/>
</dbReference>
<evidence type="ECO:0000256" key="2">
    <source>
        <dbReference type="ARBA" id="ARBA00022705"/>
    </source>
</evidence>
<dbReference type="GO" id="GO:0051082">
    <property type="term" value="F:unfolded protein binding"/>
    <property type="evidence" value="ECO:0007669"/>
    <property type="project" value="UniProtKB-UniRule"/>
</dbReference>
<dbReference type="OrthoDB" id="9779889at2"/>
<evidence type="ECO:0000259" key="15">
    <source>
        <dbReference type="PROSITE" id="PS51188"/>
    </source>
</evidence>
<evidence type="ECO:0000256" key="5">
    <source>
        <dbReference type="ARBA" id="ARBA00022771"/>
    </source>
</evidence>
<keyword evidence="3 12" id="KW-0479">Metal-binding</keyword>
<evidence type="ECO:0000256" key="11">
    <source>
        <dbReference type="ARBA" id="ARBA00067609"/>
    </source>
</evidence>
<dbReference type="SUPFAM" id="SSF49493">
    <property type="entry name" value="HSP40/DnaJ peptide-binding domain"/>
    <property type="match status" value="2"/>
</dbReference>
<dbReference type="CDD" id="cd10747">
    <property type="entry name" value="DnaJ_C"/>
    <property type="match status" value="1"/>
</dbReference>
<dbReference type="InterPro" id="IPR002939">
    <property type="entry name" value="DnaJ_C"/>
</dbReference>
<feature type="binding site" evidence="12">
    <location>
        <position position="160"/>
    </location>
    <ligand>
        <name>Zn(2+)</name>
        <dbReference type="ChEBI" id="CHEBI:29105"/>
        <label>1</label>
    </ligand>
</feature>
<keyword evidence="7 12" id="KW-0346">Stress response</keyword>
<feature type="domain" description="J" evidence="14">
    <location>
        <begin position="6"/>
        <end position="70"/>
    </location>
</feature>
<evidence type="ECO:0000256" key="4">
    <source>
        <dbReference type="ARBA" id="ARBA00022737"/>
    </source>
</evidence>
<proteinExistence type="inferred from homology"/>
<dbReference type="CDD" id="cd06257">
    <property type="entry name" value="DnaJ"/>
    <property type="match status" value="1"/>
</dbReference>
<keyword evidence="2 12" id="KW-0235">DNA replication</keyword>
<dbReference type="RefSeq" id="WP_133509989.1">
    <property type="nucleotide sequence ID" value="NZ_NNCE01000006.1"/>
</dbReference>
<keyword evidence="17" id="KW-1185">Reference proteome</keyword>
<dbReference type="Proteomes" id="UP000295518">
    <property type="component" value="Unassembled WGS sequence"/>
</dbReference>
<feature type="binding site" evidence="12">
    <location>
        <position position="157"/>
    </location>
    <ligand>
        <name>Zn(2+)</name>
        <dbReference type="ChEBI" id="CHEBI:29105"/>
        <label>1</label>
    </ligand>
</feature>
<evidence type="ECO:0000256" key="8">
    <source>
        <dbReference type="ARBA" id="ARBA00023186"/>
    </source>
</evidence>
<dbReference type="HAMAP" id="MF_01152">
    <property type="entry name" value="DnaJ"/>
    <property type="match status" value="1"/>
</dbReference>
<evidence type="ECO:0000256" key="13">
    <source>
        <dbReference type="PROSITE-ProRule" id="PRU00546"/>
    </source>
</evidence>
<keyword evidence="4 12" id="KW-0677">Repeat</keyword>
<evidence type="ECO:0000256" key="6">
    <source>
        <dbReference type="ARBA" id="ARBA00022833"/>
    </source>
</evidence>
<dbReference type="GO" id="GO:0005524">
    <property type="term" value="F:ATP binding"/>
    <property type="evidence" value="ECO:0007669"/>
    <property type="project" value="InterPro"/>
</dbReference>
<accession>A0A4R6IES4</accession>
<dbReference type="SUPFAM" id="SSF46565">
    <property type="entry name" value="Chaperone J-domain"/>
    <property type="match status" value="1"/>
</dbReference>
<keyword evidence="8 12" id="KW-0143">Chaperone</keyword>
<evidence type="ECO:0000256" key="3">
    <source>
        <dbReference type="ARBA" id="ARBA00022723"/>
    </source>
</evidence>
<feature type="binding site" evidence="12">
    <location>
        <position position="214"/>
    </location>
    <ligand>
        <name>Zn(2+)</name>
        <dbReference type="ChEBI" id="CHEBI:29105"/>
        <label>1</label>
    </ligand>
</feature>
<feature type="domain" description="CR-type" evidence="15">
    <location>
        <begin position="144"/>
        <end position="226"/>
    </location>
</feature>
<dbReference type="PANTHER" id="PTHR43096">
    <property type="entry name" value="DNAJ HOMOLOG 1, MITOCHONDRIAL-RELATED"/>
    <property type="match status" value="1"/>
</dbReference>
<feature type="binding site" evidence="12">
    <location>
        <position position="177"/>
    </location>
    <ligand>
        <name>Zn(2+)</name>
        <dbReference type="ChEBI" id="CHEBI:29105"/>
        <label>2</label>
    </ligand>
</feature>
<dbReference type="InterPro" id="IPR036869">
    <property type="entry name" value="J_dom_sf"/>
</dbReference>
<dbReference type="Gene3D" id="2.10.230.10">
    <property type="entry name" value="Heat shock protein DnaJ, cysteine-rich domain"/>
    <property type="match status" value="1"/>
</dbReference>
<dbReference type="Gene3D" id="2.60.260.20">
    <property type="entry name" value="Urease metallochaperone UreE, N-terminal domain"/>
    <property type="match status" value="2"/>
</dbReference>
<feature type="binding site" evidence="12">
    <location>
        <position position="200"/>
    </location>
    <ligand>
        <name>Zn(2+)</name>
        <dbReference type="ChEBI" id="CHEBI:29105"/>
        <label>2</label>
    </ligand>
</feature>
<dbReference type="GO" id="GO:0042026">
    <property type="term" value="P:protein refolding"/>
    <property type="evidence" value="ECO:0007669"/>
    <property type="project" value="TreeGrafter"/>
</dbReference>
<dbReference type="SMART" id="SM00271">
    <property type="entry name" value="DnaJ"/>
    <property type="match status" value="1"/>
</dbReference>
<dbReference type="FunFam" id="1.10.287.110:FF:000034">
    <property type="entry name" value="Chaperone protein DnaJ"/>
    <property type="match status" value="1"/>
</dbReference>
<reference evidence="16 17" key="1">
    <citation type="submission" date="2019-03" db="EMBL/GenBank/DDBJ databases">
        <title>Genomic Encyclopedia of Archaeal and Bacterial Type Strains, Phase II (KMG-II): from individual species to whole genera.</title>
        <authorList>
            <person name="Goeker M."/>
        </authorList>
    </citation>
    <scope>NUCLEOTIDE SEQUENCE [LARGE SCALE GENOMIC DNA]</scope>
    <source>
        <strain evidence="16 17">ATCC 700618</strain>
    </source>
</reference>